<keyword evidence="4 5" id="KW-0472">Membrane</keyword>
<sequence>MSVISTAAVAVTAVNAVLVAGSGLGAVLKIEPILEPMAKVGVPESWLVFPIGTLKLAGALGLALGLLGLPVIGAAAAVGLILYWVCAMYTHIRSKDFSPQFYLGIVFCALAVATLSLQIRSVTLR</sequence>
<keyword evidence="3 5" id="KW-1133">Transmembrane helix</keyword>
<evidence type="ECO:0000256" key="3">
    <source>
        <dbReference type="ARBA" id="ARBA00022989"/>
    </source>
</evidence>
<keyword evidence="2 5" id="KW-0812">Transmembrane</keyword>
<evidence type="ECO:0000256" key="1">
    <source>
        <dbReference type="ARBA" id="ARBA00004141"/>
    </source>
</evidence>
<reference evidence="6 7" key="1">
    <citation type="submission" date="2019-12" db="EMBL/GenBank/DDBJ databases">
        <title>Nocardia sp. nov. ET3-3 isolated from soil.</title>
        <authorList>
            <person name="Kanchanasin P."/>
            <person name="Tanasupawat S."/>
            <person name="Yuki M."/>
            <person name="Kudo T."/>
        </authorList>
    </citation>
    <scope>NUCLEOTIDE SEQUENCE [LARGE SCALE GENOMIC DNA]</scope>
    <source>
        <strain evidence="6 7">ET3-3</strain>
    </source>
</reference>
<proteinExistence type="predicted"/>
<protein>
    <submittedName>
        <fullName evidence="6">DoxX family protein</fullName>
    </submittedName>
</protein>
<dbReference type="Pfam" id="PF13564">
    <property type="entry name" value="DoxX_2"/>
    <property type="match status" value="1"/>
</dbReference>
<dbReference type="AlphaFoldDB" id="A0A7K1UU59"/>
<dbReference type="Proteomes" id="UP000466794">
    <property type="component" value="Unassembled WGS sequence"/>
</dbReference>
<evidence type="ECO:0000313" key="7">
    <source>
        <dbReference type="Proteomes" id="UP000466794"/>
    </source>
</evidence>
<feature type="transmembrane region" description="Helical" evidence="5">
    <location>
        <begin position="56"/>
        <end position="89"/>
    </location>
</feature>
<evidence type="ECO:0000256" key="2">
    <source>
        <dbReference type="ARBA" id="ARBA00022692"/>
    </source>
</evidence>
<dbReference type="GO" id="GO:0016020">
    <property type="term" value="C:membrane"/>
    <property type="evidence" value="ECO:0007669"/>
    <property type="project" value="UniProtKB-SubCell"/>
</dbReference>
<organism evidence="6 7">
    <name type="scientific">Nocardia terrae</name>
    <dbReference type="NCBI Taxonomy" id="2675851"/>
    <lineage>
        <taxon>Bacteria</taxon>
        <taxon>Bacillati</taxon>
        <taxon>Actinomycetota</taxon>
        <taxon>Actinomycetes</taxon>
        <taxon>Mycobacteriales</taxon>
        <taxon>Nocardiaceae</taxon>
        <taxon>Nocardia</taxon>
    </lineage>
</organism>
<comment type="subcellular location">
    <subcellularLocation>
        <location evidence="1">Membrane</location>
        <topology evidence="1">Multi-pass membrane protein</topology>
    </subcellularLocation>
</comment>
<keyword evidence="7" id="KW-1185">Reference proteome</keyword>
<gene>
    <name evidence="6" type="ORF">GPX89_09025</name>
</gene>
<feature type="transmembrane region" description="Helical" evidence="5">
    <location>
        <begin position="101"/>
        <end position="119"/>
    </location>
</feature>
<evidence type="ECO:0000256" key="4">
    <source>
        <dbReference type="ARBA" id="ARBA00023136"/>
    </source>
</evidence>
<comment type="caution">
    <text evidence="6">The sequence shown here is derived from an EMBL/GenBank/DDBJ whole genome shotgun (WGS) entry which is preliminary data.</text>
</comment>
<accession>A0A7K1UU59</accession>
<name>A0A7K1UU59_9NOCA</name>
<evidence type="ECO:0000256" key="5">
    <source>
        <dbReference type="SAM" id="Phobius"/>
    </source>
</evidence>
<dbReference type="EMBL" id="WRPP01000001">
    <property type="protein sequence ID" value="MVU77388.1"/>
    <property type="molecule type" value="Genomic_DNA"/>
</dbReference>
<evidence type="ECO:0000313" key="6">
    <source>
        <dbReference type="EMBL" id="MVU77388.1"/>
    </source>
</evidence>
<dbReference type="RefSeq" id="WP_157386737.1">
    <property type="nucleotide sequence ID" value="NZ_WRPP01000001.1"/>
</dbReference>
<dbReference type="InterPro" id="IPR032808">
    <property type="entry name" value="DoxX"/>
</dbReference>